<proteinExistence type="predicted"/>
<organism evidence="1 2">
    <name type="scientific">Papilio machaon</name>
    <name type="common">Old World swallowtail butterfly</name>
    <dbReference type="NCBI Taxonomy" id="76193"/>
    <lineage>
        <taxon>Eukaryota</taxon>
        <taxon>Metazoa</taxon>
        <taxon>Ecdysozoa</taxon>
        <taxon>Arthropoda</taxon>
        <taxon>Hexapoda</taxon>
        <taxon>Insecta</taxon>
        <taxon>Pterygota</taxon>
        <taxon>Neoptera</taxon>
        <taxon>Endopterygota</taxon>
        <taxon>Lepidoptera</taxon>
        <taxon>Glossata</taxon>
        <taxon>Ditrysia</taxon>
        <taxon>Papilionoidea</taxon>
        <taxon>Papilionidae</taxon>
        <taxon>Papilioninae</taxon>
        <taxon>Papilio</taxon>
    </lineage>
</organism>
<evidence type="ECO:0000313" key="2">
    <source>
        <dbReference type="Proteomes" id="UP000053240"/>
    </source>
</evidence>
<evidence type="ECO:0000313" key="1">
    <source>
        <dbReference type="EMBL" id="KPJ12158.1"/>
    </source>
</evidence>
<name>A0A0N1PFM8_PAPMA</name>
<accession>A0A0N1PFM8</accession>
<sequence>MDQVPSLISVYLRKKKSDMTVVVVRPIPMCYVGGRDPAVEGRGAARVGVARGRRAGGGAREISRHFVSAANAHLYEHGVLLPSQQPEHRRRHRLH</sequence>
<keyword evidence="2" id="KW-1185">Reference proteome</keyword>
<dbReference type="InParanoid" id="A0A0N1PFM8"/>
<dbReference type="Proteomes" id="UP000053240">
    <property type="component" value="Unassembled WGS sequence"/>
</dbReference>
<reference evidence="1 2" key="1">
    <citation type="journal article" date="2015" name="Nat. Commun.">
        <title>Outbred genome sequencing and CRISPR/Cas9 gene editing in butterflies.</title>
        <authorList>
            <person name="Li X."/>
            <person name="Fan D."/>
            <person name="Zhang W."/>
            <person name="Liu G."/>
            <person name="Zhang L."/>
            <person name="Zhao L."/>
            <person name="Fang X."/>
            <person name="Chen L."/>
            <person name="Dong Y."/>
            <person name="Chen Y."/>
            <person name="Ding Y."/>
            <person name="Zhao R."/>
            <person name="Feng M."/>
            <person name="Zhu Y."/>
            <person name="Feng Y."/>
            <person name="Jiang X."/>
            <person name="Zhu D."/>
            <person name="Xiang H."/>
            <person name="Feng X."/>
            <person name="Li S."/>
            <person name="Wang J."/>
            <person name="Zhang G."/>
            <person name="Kronforst M.R."/>
            <person name="Wang W."/>
        </authorList>
    </citation>
    <scope>NUCLEOTIDE SEQUENCE [LARGE SCALE GENOMIC DNA]</scope>
    <source>
        <strain evidence="1">Ya'a_city_454_Pm</strain>
        <tissue evidence="1">Whole body</tissue>
    </source>
</reference>
<gene>
    <name evidence="1" type="ORF">RR48_02110</name>
</gene>
<protein>
    <submittedName>
        <fullName evidence="1">Uncharacterized protein</fullName>
    </submittedName>
</protein>
<dbReference type="AlphaFoldDB" id="A0A0N1PFM8"/>
<dbReference type="EMBL" id="KQ460796">
    <property type="protein sequence ID" value="KPJ12158.1"/>
    <property type="molecule type" value="Genomic_DNA"/>
</dbReference>